<dbReference type="SUPFAM" id="SSF50475">
    <property type="entry name" value="FMN-binding split barrel"/>
    <property type="match status" value="1"/>
</dbReference>
<comment type="caution">
    <text evidence="1">The sequence shown here is derived from an EMBL/GenBank/DDBJ whole genome shotgun (WGS) entry which is preliminary data.</text>
</comment>
<evidence type="ECO:0000313" key="1">
    <source>
        <dbReference type="EMBL" id="MFC3700209.1"/>
    </source>
</evidence>
<dbReference type="PIRSF" id="PIRSF010372">
    <property type="entry name" value="PaiB"/>
    <property type="match status" value="1"/>
</dbReference>
<gene>
    <name evidence="1" type="ORF">ACFOND_01050</name>
</gene>
<dbReference type="Proteomes" id="UP001595710">
    <property type="component" value="Unassembled WGS sequence"/>
</dbReference>
<dbReference type="RefSeq" id="WP_290280937.1">
    <property type="nucleotide sequence ID" value="NZ_JAUFQI010000001.1"/>
</dbReference>
<sequence>MYTPNRLKINELSDKHNFIEEFGFGLIVSGSLTGTHLPFVLHRNEGDQGVLYAHCAKANPHWKELDNAEVLIVFTGPHSYISPSWYAKAPGVPTWNYAAVHAYGVVALLNRDDTLSAVEEVVHKYEPALLENRNIVTNEYRDKLLAAIVGFKIELTSIEGKIKLGQQRSKEDQQGVYKALSGSSDLEQKALANYMQRLGVGLGL</sequence>
<accession>A0ABV7WP41</accession>
<reference evidence="2" key="1">
    <citation type="journal article" date="2019" name="Int. J. Syst. Evol. Microbiol.">
        <title>The Global Catalogue of Microorganisms (GCM) 10K type strain sequencing project: providing services to taxonomists for standard genome sequencing and annotation.</title>
        <authorList>
            <consortium name="The Broad Institute Genomics Platform"/>
            <consortium name="The Broad Institute Genome Sequencing Center for Infectious Disease"/>
            <person name="Wu L."/>
            <person name="Ma J."/>
        </authorList>
    </citation>
    <scope>NUCLEOTIDE SEQUENCE [LARGE SCALE GENOMIC DNA]</scope>
    <source>
        <strain evidence="2">CECT 8288</strain>
    </source>
</reference>
<dbReference type="Pfam" id="PF04299">
    <property type="entry name" value="FMN_bind_2"/>
    <property type="match status" value="1"/>
</dbReference>
<dbReference type="EMBL" id="JBHRYN010000003">
    <property type="protein sequence ID" value="MFC3700209.1"/>
    <property type="molecule type" value="Genomic_DNA"/>
</dbReference>
<dbReference type="PANTHER" id="PTHR35802">
    <property type="entry name" value="PROTEASE SYNTHASE AND SPORULATION PROTEIN PAI 2"/>
    <property type="match status" value="1"/>
</dbReference>
<protein>
    <submittedName>
        <fullName evidence="1">FMN-binding negative transcriptional regulator</fullName>
    </submittedName>
</protein>
<dbReference type="Gene3D" id="2.30.110.10">
    <property type="entry name" value="Electron Transport, Fmn-binding Protein, Chain A"/>
    <property type="match status" value="1"/>
</dbReference>
<proteinExistence type="predicted"/>
<dbReference type="InterPro" id="IPR012349">
    <property type="entry name" value="Split_barrel_FMN-bd"/>
</dbReference>
<dbReference type="PANTHER" id="PTHR35802:SF1">
    <property type="entry name" value="PROTEASE SYNTHASE AND SPORULATION PROTEIN PAI 2"/>
    <property type="match status" value="1"/>
</dbReference>
<organism evidence="1 2">
    <name type="scientific">Reinekea marina</name>
    <dbReference type="NCBI Taxonomy" id="1310421"/>
    <lineage>
        <taxon>Bacteria</taxon>
        <taxon>Pseudomonadati</taxon>
        <taxon>Pseudomonadota</taxon>
        <taxon>Gammaproteobacteria</taxon>
        <taxon>Oceanospirillales</taxon>
        <taxon>Saccharospirillaceae</taxon>
        <taxon>Reinekea</taxon>
    </lineage>
</organism>
<name>A0ABV7WP41_9GAMM</name>
<keyword evidence="2" id="KW-1185">Reference proteome</keyword>
<evidence type="ECO:0000313" key="2">
    <source>
        <dbReference type="Proteomes" id="UP001595710"/>
    </source>
</evidence>
<dbReference type="InterPro" id="IPR007396">
    <property type="entry name" value="TR_PAI2-type"/>
</dbReference>